<gene>
    <name evidence="2" type="ORF">ABZ508_25010</name>
</gene>
<feature type="region of interest" description="Disordered" evidence="1">
    <location>
        <begin position="1"/>
        <end position="21"/>
    </location>
</feature>
<dbReference type="Proteomes" id="UP001550378">
    <property type="component" value="Unassembled WGS sequence"/>
</dbReference>
<dbReference type="CDD" id="cd00161">
    <property type="entry name" value="beta-trefoil_Ricin-like"/>
    <property type="match status" value="1"/>
</dbReference>
<dbReference type="SUPFAM" id="SSF51695">
    <property type="entry name" value="PLC-like phosphodiesterases"/>
    <property type="match status" value="1"/>
</dbReference>
<name>A0ABV2WBC1_9ACTN</name>
<dbReference type="InterPro" id="IPR035992">
    <property type="entry name" value="Ricin_B-like_lectins"/>
</dbReference>
<dbReference type="PANTHER" id="PTHR13593">
    <property type="match status" value="1"/>
</dbReference>
<dbReference type="Gene3D" id="3.20.20.190">
    <property type="entry name" value="Phosphatidylinositol (PI) phosphodiesterase"/>
    <property type="match status" value="1"/>
</dbReference>
<evidence type="ECO:0000256" key="1">
    <source>
        <dbReference type="SAM" id="MobiDB-lite"/>
    </source>
</evidence>
<dbReference type="SUPFAM" id="SSF50370">
    <property type="entry name" value="Ricin B-like lectins"/>
    <property type="match status" value="1"/>
</dbReference>
<dbReference type="PROSITE" id="PS50007">
    <property type="entry name" value="PIPLC_X_DOMAIN"/>
    <property type="match status" value="1"/>
</dbReference>
<dbReference type="InterPro" id="IPR051057">
    <property type="entry name" value="PI-PLC_domain"/>
</dbReference>
<accession>A0ABV2WBC1</accession>
<evidence type="ECO:0000313" key="3">
    <source>
        <dbReference type="Proteomes" id="UP001550378"/>
    </source>
</evidence>
<sequence length="507" mass="56335">MRTRSARAVTADARGPVPRPGPAHRHRLLRLLALPVLSLLFLAGMLPSPAPAAAASKYGDARLDQWSWLTTHNSYAYVGALPPRNQSRSVVEQLDDGVRGLMFDTYDKVQGDPVPMKGVTLCHSIVCYNLFEVEFGRVVDFLKKNPQEVVTIFLENYASQETLTKAIAEVLEEKNATDLLFQPSEQGFNIDKSNWPRVRNMVARNERLVIFQDKWADDIPVTSRSNADVEYGRLMYTWKRTVETTYDYDGNRPSGCLSRNNNKLDLAKMPGTNLTPLFTINQFDSSVLNPESKSHGDNGQSLKNRVEKDCRDVAKREPNYVAVNFHQHSDTPGVTPLSVIDGLNRNAVIIDPHQALWTVSPSKQYVSTIATNRCMVRGDEFEDGQGGLVTQRNCANPAPSSHQWSATPPTGYDGKGFRWIKAGNGSCLTVPYNNGTPPGNDTQLFWWPCETRWFSGSQLWNVIPAKQQGGPAAFYFVNQWTGKCLTLDIPTSAAKAGKVTQAACPKL</sequence>
<dbReference type="Gene3D" id="2.80.10.50">
    <property type="match status" value="1"/>
</dbReference>
<dbReference type="EMBL" id="JBEXZR010000026">
    <property type="protein sequence ID" value="MEU0710627.1"/>
    <property type="molecule type" value="Genomic_DNA"/>
</dbReference>
<proteinExistence type="predicted"/>
<dbReference type="RefSeq" id="WP_359655427.1">
    <property type="nucleotide sequence ID" value="NZ_JBEXZO010000038.1"/>
</dbReference>
<organism evidence="2 3">
    <name type="scientific">Streptomyces lavendulocolor</name>
    <dbReference type="NCBI Taxonomy" id="67316"/>
    <lineage>
        <taxon>Bacteria</taxon>
        <taxon>Bacillati</taxon>
        <taxon>Actinomycetota</taxon>
        <taxon>Actinomycetes</taxon>
        <taxon>Kitasatosporales</taxon>
        <taxon>Streptomycetaceae</taxon>
        <taxon>Streptomyces</taxon>
    </lineage>
</organism>
<dbReference type="PANTHER" id="PTHR13593:SF140">
    <property type="entry name" value="PLC-LIKE PHOSPHODIESTERASE"/>
    <property type="match status" value="1"/>
</dbReference>
<evidence type="ECO:0000313" key="2">
    <source>
        <dbReference type="EMBL" id="MEU0710627.1"/>
    </source>
</evidence>
<comment type="caution">
    <text evidence="2">The sequence shown here is derived from an EMBL/GenBank/DDBJ whole genome shotgun (WGS) entry which is preliminary data.</text>
</comment>
<keyword evidence="3" id="KW-1185">Reference proteome</keyword>
<reference evidence="2 3" key="1">
    <citation type="submission" date="2024-06" db="EMBL/GenBank/DDBJ databases">
        <title>The Natural Products Discovery Center: Release of the First 8490 Sequenced Strains for Exploring Actinobacteria Biosynthetic Diversity.</title>
        <authorList>
            <person name="Kalkreuter E."/>
            <person name="Kautsar S.A."/>
            <person name="Yang D."/>
            <person name="Bader C.D."/>
            <person name="Teijaro C.N."/>
            <person name="Fluegel L."/>
            <person name="Davis C.M."/>
            <person name="Simpson J.R."/>
            <person name="Lauterbach L."/>
            <person name="Steele A.D."/>
            <person name="Gui C."/>
            <person name="Meng S."/>
            <person name="Li G."/>
            <person name="Viehrig K."/>
            <person name="Ye F."/>
            <person name="Su P."/>
            <person name="Kiefer A.F."/>
            <person name="Nichols A."/>
            <person name="Cepeda A.J."/>
            <person name="Yan W."/>
            <person name="Fan B."/>
            <person name="Jiang Y."/>
            <person name="Adhikari A."/>
            <person name="Zheng C.-J."/>
            <person name="Schuster L."/>
            <person name="Cowan T.M."/>
            <person name="Smanski M.J."/>
            <person name="Chevrette M.G."/>
            <person name="De Carvalho L.P.S."/>
            <person name="Shen B."/>
        </authorList>
    </citation>
    <scope>NUCLEOTIDE SEQUENCE [LARGE SCALE GENOMIC DNA]</scope>
    <source>
        <strain evidence="2 3">NPDC006337</strain>
    </source>
</reference>
<dbReference type="Pfam" id="PF26178">
    <property type="entry name" value="PI-PLC_cat"/>
    <property type="match status" value="1"/>
</dbReference>
<dbReference type="InterPro" id="IPR017946">
    <property type="entry name" value="PLC-like_Pdiesterase_TIM-brl"/>
</dbReference>
<dbReference type="PROSITE" id="PS50231">
    <property type="entry name" value="RICIN_B_LECTIN"/>
    <property type="match status" value="1"/>
</dbReference>
<protein>
    <submittedName>
        <fullName evidence="2">Phosphatidylinositol-specific phospholipase C domain-containing protein</fullName>
    </submittedName>
</protein>